<feature type="chain" id="PRO_5047457430" description="Glycoprotein" evidence="3">
    <location>
        <begin position="28"/>
        <end position="742"/>
    </location>
</feature>
<sequence length="742" mass="77638">MIRKAALLTLLTALLASPAGMAGTAVAAPPGRAAAAAPADPLLVSEITPEVVRTAAAPVTVAGTVSGTPGSSVRVAVRYSRGRPFASRTEMAAYLAEQGYGTTNWSTRIQATPLDQSGKLPFRFTVTPQELGLPRPGVYPFEVEVTDAATGQRLGIERTFLTYAPKGEQIPTVKLAVALPLVDRPHRADDATFMDDDLSGSLASGRLASLLQTAQDTGDGVTWFVDPALLDDVRVLSSGPRSVKGTRKNADPAAGQWLNGLRSALTDKTVVATPYADPDVTALVHHGLDKQAAASVQRGAALATELLGREIRGTTAWPAGGKIDRDAVDELAMSGVTSVLLSGDALPPRAAPQDGQPVLPPAPATPDAAARLDTVAENPVTALLADPTLSKLLGGDVSAPGAAMLARQRFLAETAMIAFEQQSLQTGNFGQTGQTGQTGQDTTAKTASRTVIAAPESHLWTPDPAFVSGLLQAVSGAPWLRMTPLESVKPGRAGTPRGDLTYTDRDRQAELGRSYLATVRKLERKADAVATVTEEHTDVFHTAILRLASASWRGDGKRAVSFAGQVQKAIDDRIGHVSVLDTPRAVAGSNGQVPVSVANNLDKDIQIKVRVTSASKSRLAIDRPGGVYVTPTTRILAGRSQLVNVPVIVRNEGGDASISVQLLTDEDEKYGSAVRVVVRATGYTGIALVIVGAAVVIMLAAVVMRVLRRRSRKAFPFAGPKDEEGPPGDRPGAVPAERTQSP</sequence>
<keyword evidence="2" id="KW-0472">Membrane</keyword>
<feature type="signal peptide" evidence="3">
    <location>
        <begin position="1"/>
        <end position="27"/>
    </location>
</feature>
<keyword evidence="2" id="KW-1133">Transmembrane helix</keyword>
<keyword evidence="5" id="KW-1185">Reference proteome</keyword>
<evidence type="ECO:0000313" key="5">
    <source>
        <dbReference type="Proteomes" id="UP001447516"/>
    </source>
</evidence>
<feature type="region of interest" description="Disordered" evidence="1">
    <location>
        <begin position="344"/>
        <end position="367"/>
    </location>
</feature>
<organism evidence="4 5">
    <name type="scientific">Microbispora maris</name>
    <dbReference type="NCBI Taxonomy" id="3144104"/>
    <lineage>
        <taxon>Bacteria</taxon>
        <taxon>Bacillati</taxon>
        <taxon>Actinomycetota</taxon>
        <taxon>Actinomycetes</taxon>
        <taxon>Streptosporangiales</taxon>
        <taxon>Streptosporangiaceae</taxon>
        <taxon>Microbispora</taxon>
    </lineage>
</organism>
<evidence type="ECO:0000256" key="3">
    <source>
        <dbReference type="SAM" id="SignalP"/>
    </source>
</evidence>
<protein>
    <recommendedName>
        <fullName evidence="6">Glycoprotein</fullName>
    </recommendedName>
</protein>
<evidence type="ECO:0008006" key="6">
    <source>
        <dbReference type="Google" id="ProtNLM"/>
    </source>
</evidence>
<evidence type="ECO:0000256" key="1">
    <source>
        <dbReference type="SAM" id="MobiDB-lite"/>
    </source>
</evidence>
<dbReference type="Proteomes" id="UP001447516">
    <property type="component" value="Unassembled WGS sequence"/>
</dbReference>
<feature type="transmembrane region" description="Helical" evidence="2">
    <location>
        <begin position="682"/>
        <end position="703"/>
    </location>
</feature>
<name>A0ABV0AGS6_9ACTN</name>
<accession>A0ABV0AGS6</accession>
<comment type="caution">
    <text evidence="4">The sequence shown here is derived from an EMBL/GenBank/DDBJ whole genome shotgun (WGS) entry which is preliminary data.</text>
</comment>
<evidence type="ECO:0000256" key="2">
    <source>
        <dbReference type="SAM" id="Phobius"/>
    </source>
</evidence>
<keyword evidence="3" id="KW-0732">Signal</keyword>
<proteinExistence type="predicted"/>
<dbReference type="RefSeq" id="WP_346223719.1">
    <property type="nucleotide sequence ID" value="NZ_JBDJAW010000001.1"/>
</dbReference>
<dbReference type="EMBL" id="JBDJAW010000001">
    <property type="protein sequence ID" value="MEN3533840.1"/>
    <property type="molecule type" value="Genomic_DNA"/>
</dbReference>
<feature type="region of interest" description="Disordered" evidence="1">
    <location>
        <begin position="715"/>
        <end position="742"/>
    </location>
</feature>
<evidence type="ECO:0000313" key="4">
    <source>
        <dbReference type="EMBL" id="MEN3533840.1"/>
    </source>
</evidence>
<reference evidence="4 5" key="1">
    <citation type="submission" date="2024-05" db="EMBL/GenBank/DDBJ databases">
        <title>Microbispora sp.ZYX-F-249.</title>
        <authorList>
            <person name="Xie H."/>
        </authorList>
    </citation>
    <scope>NUCLEOTIDE SEQUENCE [LARGE SCALE GENOMIC DNA]</scope>
    <source>
        <strain evidence="4 5">ZYX-F-249</strain>
    </source>
</reference>
<gene>
    <name evidence="4" type="ORF">AAH991_01895</name>
</gene>
<keyword evidence="2" id="KW-0812">Transmembrane</keyword>